<sequence length="44" mass="5120">MIPNTILRLQISGYYGHCEDQILQFKSASQIQNFPVRNNFLHIA</sequence>
<evidence type="ECO:0000313" key="2">
    <source>
        <dbReference type="Proteomes" id="UP000689195"/>
    </source>
</evidence>
<dbReference type="Proteomes" id="UP000689195">
    <property type="component" value="Unassembled WGS sequence"/>
</dbReference>
<proteinExistence type="predicted"/>
<dbReference type="EMBL" id="CAJJDO010000137">
    <property type="protein sequence ID" value="CAD8204352.1"/>
    <property type="molecule type" value="Genomic_DNA"/>
</dbReference>
<evidence type="ECO:0000313" key="1">
    <source>
        <dbReference type="EMBL" id="CAD8204352.1"/>
    </source>
</evidence>
<protein>
    <submittedName>
        <fullName evidence="1">Uncharacterized protein</fullName>
    </submittedName>
</protein>
<comment type="caution">
    <text evidence="1">The sequence shown here is derived from an EMBL/GenBank/DDBJ whole genome shotgun (WGS) entry which is preliminary data.</text>
</comment>
<name>A0A8S1XUM9_9CILI</name>
<organism evidence="1 2">
    <name type="scientific">Paramecium pentaurelia</name>
    <dbReference type="NCBI Taxonomy" id="43138"/>
    <lineage>
        <taxon>Eukaryota</taxon>
        <taxon>Sar</taxon>
        <taxon>Alveolata</taxon>
        <taxon>Ciliophora</taxon>
        <taxon>Intramacronucleata</taxon>
        <taxon>Oligohymenophorea</taxon>
        <taxon>Peniculida</taxon>
        <taxon>Parameciidae</taxon>
        <taxon>Paramecium</taxon>
    </lineage>
</organism>
<reference evidence="1" key="1">
    <citation type="submission" date="2021-01" db="EMBL/GenBank/DDBJ databases">
        <authorList>
            <consortium name="Genoscope - CEA"/>
            <person name="William W."/>
        </authorList>
    </citation>
    <scope>NUCLEOTIDE SEQUENCE</scope>
</reference>
<accession>A0A8S1XUM9</accession>
<gene>
    <name evidence="1" type="ORF">PPENT_87.1.T1370021</name>
</gene>
<keyword evidence="2" id="KW-1185">Reference proteome</keyword>
<dbReference type="AlphaFoldDB" id="A0A8S1XUM9"/>